<protein>
    <recommendedName>
        <fullName evidence="3">Phage tail protein</fullName>
    </recommendedName>
</protein>
<sequence length="79" mass="9086">MPTETACDRLARLQQVREDLITGKAVSEVAFGEDRVRYTRADMERLDREIATAAALCREEQGLPKKRTRYAMGVRVRPY</sequence>
<dbReference type="Gene3D" id="3.30.1580.10">
    <property type="entry name" value="Head-to-tail joining protein W"/>
    <property type="match status" value="1"/>
</dbReference>
<organism evidence="1 2">
    <name type="scientific">Paracoccus aerius</name>
    <dbReference type="NCBI Taxonomy" id="1915382"/>
    <lineage>
        <taxon>Bacteria</taxon>
        <taxon>Pseudomonadati</taxon>
        <taxon>Pseudomonadota</taxon>
        <taxon>Alphaproteobacteria</taxon>
        <taxon>Rhodobacterales</taxon>
        <taxon>Paracoccaceae</taxon>
        <taxon>Paracoccus</taxon>
    </lineage>
</organism>
<dbReference type="EMBL" id="JAESHT010000034">
    <property type="protein sequence ID" value="MBL3675612.1"/>
    <property type="molecule type" value="Genomic_DNA"/>
</dbReference>
<gene>
    <name evidence="1" type="ORF">JL111_19265</name>
</gene>
<dbReference type="Proteomes" id="UP000644749">
    <property type="component" value="Unassembled WGS sequence"/>
</dbReference>
<evidence type="ECO:0000313" key="2">
    <source>
        <dbReference type="Proteomes" id="UP000644749"/>
    </source>
</evidence>
<accession>A0ABS1SA53</accession>
<proteinExistence type="predicted"/>
<evidence type="ECO:0008006" key="3">
    <source>
        <dbReference type="Google" id="ProtNLM"/>
    </source>
</evidence>
<dbReference type="InterPro" id="IPR036626">
    <property type="entry name" value="GpW_sf"/>
</dbReference>
<dbReference type="InterPro" id="IPR004174">
    <property type="entry name" value="GpW"/>
</dbReference>
<dbReference type="RefSeq" id="WP_191312929.1">
    <property type="nucleotide sequence ID" value="NZ_BNCL01000035.1"/>
</dbReference>
<evidence type="ECO:0000313" key="1">
    <source>
        <dbReference type="EMBL" id="MBL3675612.1"/>
    </source>
</evidence>
<comment type="caution">
    <text evidence="1">The sequence shown here is derived from an EMBL/GenBank/DDBJ whole genome shotgun (WGS) entry which is preliminary data.</text>
</comment>
<reference evidence="1 2" key="1">
    <citation type="submission" date="2021-01" db="EMBL/GenBank/DDBJ databases">
        <title>011410 draft genome.</title>
        <authorList>
            <person name="Lang L."/>
        </authorList>
    </citation>
    <scope>NUCLEOTIDE SEQUENCE [LARGE SCALE GENOMIC DNA]</scope>
    <source>
        <strain evidence="1 2">KCTC 42845</strain>
    </source>
</reference>
<dbReference type="Pfam" id="PF02831">
    <property type="entry name" value="gpW"/>
    <property type="match status" value="1"/>
</dbReference>
<keyword evidence="2" id="KW-1185">Reference proteome</keyword>
<dbReference type="SUPFAM" id="SSF64210">
    <property type="entry name" value="Head-to-tail joining protein W, gpW"/>
    <property type="match status" value="1"/>
</dbReference>
<name>A0ABS1SA53_9RHOB</name>